<dbReference type="EMBL" id="JAUDEN010000024">
    <property type="protein sequence ID" value="MDM8325944.1"/>
    <property type="molecule type" value="Genomic_DNA"/>
</dbReference>
<name>A0ABT7VI11_9BACE</name>
<dbReference type="PANTHER" id="PTHR38733">
    <property type="entry name" value="PROTEIN MCRC"/>
    <property type="match status" value="1"/>
</dbReference>
<reference evidence="2" key="2">
    <citation type="submission" date="2023-07" db="EMBL/GenBank/DDBJ databases">
        <title>Identification and characterization of horizontal gene transfer across gut microbiota members of farm animals based on homology search.</title>
        <authorList>
            <person name="Schwarzerova J."/>
            <person name="Nykrynova M."/>
            <person name="Jureckova K."/>
            <person name="Cejkova D."/>
            <person name="Rychlik I."/>
        </authorList>
    </citation>
    <scope>NUCLEOTIDE SEQUENCE [LARGE SCALE GENOMIC DNA]</scope>
    <source>
        <strain evidence="2">109_WCHN</strain>
    </source>
</reference>
<organism evidence="1 2">
    <name type="scientific">Bacteroides gallinaceum</name>
    <dbReference type="NCBI Taxonomy" id="1462571"/>
    <lineage>
        <taxon>Bacteria</taxon>
        <taxon>Pseudomonadati</taxon>
        <taxon>Bacteroidota</taxon>
        <taxon>Bacteroidia</taxon>
        <taxon>Bacteroidales</taxon>
        <taxon>Bacteroidaceae</taxon>
        <taxon>Bacteroides</taxon>
    </lineage>
</organism>
<keyword evidence="1" id="KW-0675">Receptor</keyword>
<dbReference type="PANTHER" id="PTHR38733:SF1">
    <property type="entry name" value="TYPE IV METHYL-DIRECTED RESTRICTION ENZYME ECOKMCRBC"/>
    <property type="match status" value="1"/>
</dbReference>
<accession>A0ABT7VI11</accession>
<reference evidence="1 2" key="1">
    <citation type="submission" date="2023-06" db="EMBL/GenBank/DDBJ databases">
        <authorList>
            <person name="Zeman M."/>
            <person name="Kubasova T."/>
            <person name="Jahodarova E."/>
            <person name="Nykrynova M."/>
            <person name="Rychlik I."/>
        </authorList>
    </citation>
    <scope>NUCLEOTIDE SEQUENCE [LARGE SCALE GENOMIC DNA]</scope>
    <source>
        <strain evidence="1 2">109_WCHN</strain>
    </source>
</reference>
<dbReference type="Pfam" id="PF10117">
    <property type="entry name" value="McrBC"/>
    <property type="match status" value="1"/>
</dbReference>
<protein>
    <submittedName>
        <fullName evidence="1">TonB-dependent receptor</fullName>
    </submittedName>
</protein>
<gene>
    <name evidence="1" type="ORF">QUW60_12030</name>
</gene>
<dbReference type="InterPro" id="IPR019292">
    <property type="entry name" value="McrC"/>
</dbReference>
<dbReference type="RefSeq" id="WP_158098024.1">
    <property type="nucleotide sequence ID" value="NZ_JAUDEN010000024.1"/>
</dbReference>
<evidence type="ECO:0000313" key="1">
    <source>
        <dbReference type="EMBL" id="MDM8325944.1"/>
    </source>
</evidence>
<evidence type="ECO:0000313" key="2">
    <source>
        <dbReference type="Proteomes" id="UP001169458"/>
    </source>
</evidence>
<proteinExistence type="predicted"/>
<dbReference type="Proteomes" id="UP001169458">
    <property type="component" value="Unassembled WGS sequence"/>
</dbReference>
<keyword evidence="2" id="KW-1185">Reference proteome</keyword>
<sequence length="416" mass="47772">MEFPQYDEKLKDGFCLNPSAAQFDRRYFLQFNPLDNTPGYAASYVVGAQWVETEACGKLPIAVLPKIPNVDYLEMFMQCFNNPDEYESFHKIYDIDFESETMECETLESILSPLLIVQYVNIVQQLLHKGLRKSYVPKSENLYKVRGRIAMSVNLKINTLKGRQHKIFCKYQEYTNDTIENRIIKRALNVSKDIVGRLRSSSVAKLDTIINACLSKMSDVSDCVSLSELKQVKYNVIYRDYKEVVNMAKYILKRYDYNMSEEKGRTNANIPPFWIDMPLLFEHYIGGILAISYPDDIIYQAKGKTGYPDFLSKTTQAILDTKYMPQLDEKDPETDIIRQLSGYSRDCEILDLLGADYKTIIPCAFIYPDAKSTENGNTVFSHPLTELLSPGSVYAVNKLTDFYRIGVGLPKTYTIE</sequence>
<comment type="caution">
    <text evidence="1">The sequence shown here is derived from an EMBL/GenBank/DDBJ whole genome shotgun (WGS) entry which is preliminary data.</text>
</comment>